<dbReference type="InterPro" id="IPR007860">
    <property type="entry name" value="DNA_mmatch_repair_MutS_con_dom"/>
</dbReference>
<dbReference type="PANTHER" id="PTHR11361">
    <property type="entry name" value="DNA MISMATCH REPAIR PROTEIN MUTS FAMILY MEMBER"/>
    <property type="match status" value="1"/>
</dbReference>
<dbReference type="Pfam" id="PF05188">
    <property type="entry name" value="MutS_II"/>
    <property type="match status" value="1"/>
</dbReference>
<keyword evidence="14" id="KW-1185">Reference proteome</keyword>
<dbReference type="SUPFAM" id="SSF53150">
    <property type="entry name" value="DNA repair protein MutS, domain II"/>
    <property type="match status" value="1"/>
</dbReference>
<keyword evidence="4 9" id="KW-0227">DNA damage</keyword>
<evidence type="ECO:0000256" key="11">
    <source>
        <dbReference type="SAM" id="Coils"/>
    </source>
</evidence>
<dbReference type="GO" id="GO:0005829">
    <property type="term" value="C:cytosol"/>
    <property type="evidence" value="ECO:0007669"/>
    <property type="project" value="TreeGrafter"/>
</dbReference>
<evidence type="ECO:0000256" key="5">
    <source>
        <dbReference type="ARBA" id="ARBA00022840"/>
    </source>
</evidence>
<dbReference type="InterPro" id="IPR007695">
    <property type="entry name" value="DNA_mismatch_repair_MutS-lik_N"/>
</dbReference>
<keyword evidence="3 9" id="KW-0547">Nucleotide-binding</keyword>
<dbReference type="NCBIfam" id="NF003810">
    <property type="entry name" value="PRK05399.1"/>
    <property type="match status" value="1"/>
</dbReference>
<dbReference type="PANTHER" id="PTHR11361:SF34">
    <property type="entry name" value="DNA MISMATCH REPAIR PROTEIN MSH1, MITOCHONDRIAL"/>
    <property type="match status" value="1"/>
</dbReference>
<keyword evidence="5 9" id="KW-0067">ATP-binding</keyword>
<dbReference type="InterPro" id="IPR000432">
    <property type="entry name" value="DNA_mismatch_repair_MutS_C"/>
</dbReference>
<dbReference type="SUPFAM" id="SSF48334">
    <property type="entry name" value="DNA repair protein MutS, domain III"/>
    <property type="match status" value="1"/>
</dbReference>
<dbReference type="PROSITE" id="PS00486">
    <property type="entry name" value="DNA_MISMATCH_REPAIR_2"/>
    <property type="match status" value="1"/>
</dbReference>
<evidence type="ECO:0000256" key="10">
    <source>
        <dbReference type="RuleBase" id="RU003756"/>
    </source>
</evidence>
<dbReference type="GO" id="GO:0003684">
    <property type="term" value="F:damaged DNA binding"/>
    <property type="evidence" value="ECO:0007669"/>
    <property type="project" value="UniProtKB-UniRule"/>
</dbReference>
<dbReference type="InterPro" id="IPR036187">
    <property type="entry name" value="DNA_mismatch_repair_MutS_sf"/>
</dbReference>
<dbReference type="FunFam" id="3.40.50.300:FF:000870">
    <property type="entry name" value="MutS protein homolog 4"/>
    <property type="match status" value="1"/>
</dbReference>
<dbReference type="Proteomes" id="UP000472580">
    <property type="component" value="Unassembled WGS sequence"/>
</dbReference>
<evidence type="ECO:0000313" key="14">
    <source>
        <dbReference type="Proteomes" id="UP000472580"/>
    </source>
</evidence>
<keyword evidence="6 9" id="KW-0238">DNA-binding</keyword>
<keyword evidence="7 9" id="KW-0234">DNA repair</keyword>
<dbReference type="Pfam" id="PF05192">
    <property type="entry name" value="MutS_III"/>
    <property type="match status" value="1"/>
</dbReference>
<feature type="coiled-coil region" evidence="11">
    <location>
        <begin position="798"/>
        <end position="854"/>
    </location>
</feature>
<feature type="domain" description="DNA mismatch repair proteins mutS family" evidence="12">
    <location>
        <begin position="700"/>
        <end position="716"/>
    </location>
</feature>
<dbReference type="RefSeq" id="WP_160335135.1">
    <property type="nucleotide sequence ID" value="NZ_WSRP01000014.1"/>
</dbReference>
<dbReference type="InterPro" id="IPR016151">
    <property type="entry name" value="DNA_mismatch_repair_MutS_N"/>
</dbReference>
<protein>
    <recommendedName>
        <fullName evidence="2 9">DNA mismatch repair protein MutS</fullName>
    </recommendedName>
</protein>
<accession>A0A6L6YJ05</accession>
<dbReference type="SMART" id="SM00533">
    <property type="entry name" value="MUTSd"/>
    <property type="match status" value="1"/>
</dbReference>
<dbReference type="SUPFAM" id="SSF52540">
    <property type="entry name" value="P-loop containing nucleoside triphosphate hydrolases"/>
    <property type="match status" value="1"/>
</dbReference>
<dbReference type="GO" id="GO:0005524">
    <property type="term" value="F:ATP binding"/>
    <property type="evidence" value="ECO:0007669"/>
    <property type="project" value="UniProtKB-UniRule"/>
</dbReference>
<dbReference type="InterPro" id="IPR007696">
    <property type="entry name" value="DNA_mismatch_repair_MutS_core"/>
</dbReference>
<dbReference type="NCBIfam" id="TIGR01070">
    <property type="entry name" value="mutS1"/>
    <property type="match status" value="1"/>
</dbReference>
<evidence type="ECO:0000313" key="13">
    <source>
        <dbReference type="EMBL" id="MVX56703.1"/>
    </source>
</evidence>
<dbReference type="Gene3D" id="3.30.420.110">
    <property type="entry name" value="MutS, connector domain"/>
    <property type="match status" value="1"/>
</dbReference>
<comment type="function">
    <text evidence="8 9">This protein is involved in the repair of mismatches in DNA. It is possible that it carries out the mismatch recognition step. This protein has a weak ATPase activity.</text>
</comment>
<dbReference type="AlphaFoldDB" id="A0A6L6YJ05"/>
<keyword evidence="11" id="KW-0175">Coiled coil</keyword>
<dbReference type="InterPro" id="IPR045076">
    <property type="entry name" value="MutS"/>
</dbReference>
<dbReference type="GO" id="GO:0030983">
    <property type="term" value="F:mismatched DNA binding"/>
    <property type="evidence" value="ECO:0007669"/>
    <property type="project" value="InterPro"/>
</dbReference>
<dbReference type="InterPro" id="IPR036678">
    <property type="entry name" value="MutS_con_dom_sf"/>
</dbReference>
<dbReference type="InterPro" id="IPR005748">
    <property type="entry name" value="DNA_mismatch_repair_MutS"/>
</dbReference>
<dbReference type="SUPFAM" id="SSF55271">
    <property type="entry name" value="DNA repair protein MutS, domain I"/>
    <property type="match status" value="1"/>
</dbReference>
<dbReference type="InterPro" id="IPR007861">
    <property type="entry name" value="DNA_mismatch_repair_MutS_clamp"/>
</dbReference>
<evidence type="ECO:0000256" key="2">
    <source>
        <dbReference type="ARBA" id="ARBA00021982"/>
    </source>
</evidence>
<dbReference type="HAMAP" id="MF_00096">
    <property type="entry name" value="MutS"/>
    <property type="match status" value="1"/>
</dbReference>
<dbReference type="EMBL" id="WSRP01000014">
    <property type="protein sequence ID" value="MVX56703.1"/>
    <property type="molecule type" value="Genomic_DNA"/>
</dbReference>
<organism evidence="13 14">
    <name type="scientific">Parasutterella muris</name>
    <dbReference type="NCBI Taxonomy" id="2565572"/>
    <lineage>
        <taxon>Bacteria</taxon>
        <taxon>Pseudomonadati</taxon>
        <taxon>Pseudomonadota</taxon>
        <taxon>Betaproteobacteria</taxon>
        <taxon>Burkholderiales</taxon>
        <taxon>Sutterellaceae</taxon>
        <taxon>Parasutterella</taxon>
    </lineage>
</organism>
<dbReference type="Gene3D" id="3.40.50.300">
    <property type="entry name" value="P-loop containing nucleotide triphosphate hydrolases"/>
    <property type="match status" value="1"/>
</dbReference>
<dbReference type="Pfam" id="PF00488">
    <property type="entry name" value="MutS_V"/>
    <property type="match status" value="1"/>
</dbReference>
<dbReference type="Gene3D" id="3.40.1170.10">
    <property type="entry name" value="DNA repair protein MutS, domain I"/>
    <property type="match status" value="1"/>
</dbReference>
<dbReference type="CDD" id="cd03284">
    <property type="entry name" value="ABC_MutS1"/>
    <property type="match status" value="1"/>
</dbReference>
<comment type="similarity">
    <text evidence="1 9 10">Belongs to the DNA mismatch repair MutS family.</text>
</comment>
<dbReference type="OrthoDB" id="9802448at2"/>
<evidence type="ECO:0000256" key="9">
    <source>
        <dbReference type="HAMAP-Rule" id="MF_00096"/>
    </source>
</evidence>
<name>A0A6L6YJ05_9BURK</name>
<dbReference type="Gene3D" id="1.10.1420.10">
    <property type="match status" value="2"/>
</dbReference>
<dbReference type="InterPro" id="IPR017261">
    <property type="entry name" value="DNA_mismatch_repair_MutS/MSH"/>
</dbReference>
<evidence type="ECO:0000256" key="4">
    <source>
        <dbReference type="ARBA" id="ARBA00022763"/>
    </source>
</evidence>
<proteinExistence type="inferred from homology"/>
<dbReference type="PIRSF" id="PIRSF037677">
    <property type="entry name" value="DNA_mis_repair_Msh6"/>
    <property type="match status" value="1"/>
</dbReference>
<dbReference type="GO" id="GO:0006298">
    <property type="term" value="P:mismatch repair"/>
    <property type="evidence" value="ECO:0007669"/>
    <property type="project" value="UniProtKB-UniRule"/>
</dbReference>
<evidence type="ECO:0000256" key="7">
    <source>
        <dbReference type="ARBA" id="ARBA00023204"/>
    </source>
</evidence>
<dbReference type="Pfam" id="PF01624">
    <property type="entry name" value="MutS_I"/>
    <property type="match status" value="1"/>
</dbReference>
<dbReference type="GO" id="GO:0140664">
    <property type="term" value="F:ATP-dependent DNA damage sensor activity"/>
    <property type="evidence" value="ECO:0007669"/>
    <property type="project" value="InterPro"/>
</dbReference>
<comment type="caution">
    <text evidence="13">The sequence shown here is derived from an EMBL/GenBank/DDBJ whole genome shotgun (WGS) entry which is preliminary data.</text>
</comment>
<reference evidence="13 14" key="1">
    <citation type="submission" date="2019-12" db="EMBL/GenBank/DDBJ databases">
        <title>Microbes associate with the intestines of laboratory mice.</title>
        <authorList>
            <person name="Navarre W."/>
            <person name="Wong E."/>
        </authorList>
    </citation>
    <scope>NUCLEOTIDE SEQUENCE [LARGE SCALE GENOMIC DNA]</scope>
    <source>
        <strain evidence="13 14">NM82_D38</strain>
    </source>
</reference>
<sequence length="876" mass="97382">MSAQSIRFEDIDENQLLSFTPAMRQFVEIKQANPGLLILYRMGDFYETFFDDAETVHRTLGLTLTSRSALVSGARIPMAGIPYTTLDQYLLRLVNQGFSVGICEQIGVPGKGTMDRKLVRTITPGTLTDESLLSERSESCLLALYASGKKGKIGLSWMIISSGVFKAIETDESALMSEIERINPSEILIPDSMRDTAERVFPDRSVTALPDWHFDRVRAEKTLLSQFGTSTLEPFGISDSDLLITAAGVVAEYARGTQGTELTHITGIVRETDSEHLGLDAASRRNLEISRTLRGEQTNTLLSTLDHCKTAMGSRRLLSWLTSPASAQKTASARSDAIEILLESMPELENIQDFLKSIPDFERTATRIALSSVKPRELASLRDCIPSLNVLTENIQKLAAPLLANTAEKLPLPQSLYDLLDKSIKKEPNTFIRDGGVIAEGYSAELDDLRAIKDHGGKFLVEYEAKEKERTGIPTLRVEFNSVHGYFIEVSKAQIDKVPDNYRRRQTLKNVERYITPELKEFEDKAVSAEERSKALEKQLFDEVVEECKKYVTELFESAHAVSVLDALSSLATHADLYRWVKPEFTLNPGIDIKGARHPVVERTIENYVPNDCELSAQRKLHIITGPNMGGKSTYMRSIALIVLLAYSGSFVPADYAEIGPIDKILTRIGAADDLVRGLSTFMVEMTETASILRQATDRSLVLMDEVGRGTSTFDGLSLAAAIAEDLAVNRQCFTLFATHYFELTQLEKTVPNVVNMHVAATETNRDIVFLHEIREGAANQSYGIAVAKLAGIPRNVIRGASKVLEKLEERAAQTDDRQLDLFCAPAEPQFEQAAEKETELNELLDKIEDIDLDDLSPRQAWEALAELQKTAKQFR</sequence>
<dbReference type="Pfam" id="PF05190">
    <property type="entry name" value="MutS_IV"/>
    <property type="match status" value="1"/>
</dbReference>
<dbReference type="InterPro" id="IPR027417">
    <property type="entry name" value="P-loop_NTPase"/>
</dbReference>
<evidence type="ECO:0000256" key="3">
    <source>
        <dbReference type="ARBA" id="ARBA00022741"/>
    </source>
</evidence>
<feature type="binding site" evidence="9">
    <location>
        <begin position="626"/>
        <end position="633"/>
    </location>
    <ligand>
        <name>ATP</name>
        <dbReference type="ChEBI" id="CHEBI:30616"/>
    </ligand>
</feature>
<evidence type="ECO:0000256" key="6">
    <source>
        <dbReference type="ARBA" id="ARBA00023125"/>
    </source>
</evidence>
<dbReference type="SMART" id="SM00534">
    <property type="entry name" value="MUTSac"/>
    <property type="match status" value="1"/>
</dbReference>
<gene>
    <name evidence="9 13" type="primary">mutS</name>
    <name evidence="13" type="ORF">E5987_05705</name>
</gene>
<evidence type="ECO:0000256" key="1">
    <source>
        <dbReference type="ARBA" id="ARBA00006271"/>
    </source>
</evidence>
<evidence type="ECO:0000256" key="8">
    <source>
        <dbReference type="ARBA" id="ARBA00024647"/>
    </source>
</evidence>
<evidence type="ECO:0000259" key="12">
    <source>
        <dbReference type="PROSITE" id="PS00486"/>
    </source>
</evidence>